<dbReference type="InterPro" id="IPR007152">
    <property type="entry name" value="DUF354"/>
</dbReference>
<dbReference type="Proteomes" id="UP000554837">
    <property type="component" value="Unassembled WGS sequence"/>
</dbReference>
<dbReference type="PANTHER" id="PTHR39662">
    <property type="entry name" value="DUF354 DOMAIN-CONTAINING PROTEIN-RELATED"/>
    <property type="match status" value="1"/>
</dbReference>
<dbReference type="OrthoDB" id="129163at2"/>
<evidence type="ECO:0008006" key="3">
    <source>
        <dbReference type="Google" id="ProtNLM"/>
    </source>
</evidence>
<accession>A0A840RZX2</accession>
<reference evidence="1 2" key="1">
    <citation type="submission" date="2020-08" db="EMBL/GenBank/DDBJ databases">
        <title>Genomic Encyclopedia of Type Strains, Phase IV (KMG-IV): sequencing the most valuable type-strain genomes for metagenomic binning, comparative biology and taxonomic classification.</title>
        <authorList>
            <person name="Goeker M."/>
        </authorList>
    </citation>
    <scope>NUCLEOTIDE SEQUENCE [LARGE SCALE GENOMIC DNA]</scope>
    <source>
        <strain evidence="1 2">DSM 23958</strain>
    </source>
</reference>
<name>A0A840RZX2_9BURK</name>
<dbReference type="RefSeq" id="WP_138855966.1">
    <property type="nucleotide sequence ID" value="NZ_CP040709.1"/>
</dbReference>
<comment type="caution">
    <text evidence="1">The sequence shown here is derived from an EMBL/GenBank/DDBJ whole genome shotgun (WGS) entry which is preliminary data.</text>
</comment>
<evidence type="ECO:0000313" key="1">
    <source>
        <dbReference type="EMBL" id="MBB5204347.1"/>
    </source>
</evidence>
<dbReference type="PIRSF" id="PIRSF005357">
    <property type="entry name" value="UCP005357"/>
    <property type="match status" value="1"/>
</dbReference>
<proteinExistence type="predicted"/>
<protein>
    <recommendedName>
        <fullName evidence="3">DUF354 domain-containing protein</fullName>
    </recommendedName>
</protein>
<dbReference type="Gene3D" id="3.40.50.2000">
    <property type="entry name" value="Glycogen Phosphorylase B"/>
    <property type="match status" value="1"/>
</dbReference>
<keyword evidence="2" id="KW-1185">Reference proteome</keyword>
<gene>
    <name evidence="1" type="ORF">HNQ51_001661</name>
</gene>
<dbReference type="PANTHER" id="PTHR39662:SF1">
    <property type="entry name" value="DUF354 DOMAIN-CONTAINING PROTEIN"/>
    <property type="match status" value="1"/>
</dbReference>
<evidence type="ECO:0000313" key="2">
    <source>
        <dbReference type="Proteomes" id="UP000554837"/>
    </source>
</evidence>
<dbReference type="AlphaFoldDB" id="A0A840RZX2"/>
<dbReference type="Pfam" id="PF04007">
    <property type="entry name" value="DUF354"/>
    <property type="match status" value="1"/>
</dbReference>
<sequence>MKIWFDLSNSPHINLFAGLIRELEAEGHEITITCRPLANTIDLLDLHGFRYTVVGTHYGAKLLNKLLGFPIRCWQLWRHLRGQGIHAAISQSSFHSPVVARLLGVRVIYMNDNEHALGNVPAFLFATRILVPECLALEKLKKQGANPRKVTQYPGVKEGIYLWALQARLQRHGPRKRAHVYVRPEPWTAQYYKGQREFLDELLLGIKDQVDVTLLPRGQAQGHHYRDPRFAGIRIIDTALDLADIAPDCDLFIGAGGTMTREMAVLGVPTLSVYQDELLDVDRHLLDAQAFCHMPRLSAPECLAFLAQASQRPPQQALLDKGRAAHQLIKQALLEG</sequence>
<organism evidence="1 2">
    <name type="scientific">Inhella inkyongensis</name>
    <dbReference type="NCBI Taxonomy" id="392593"/>
    <lineage>
        <taxon>Bacteria</taxon>
        <taxon>Pseudomonadati</taxon>
        <taxon>Pseudomonadota</taxon>
        <taxon>Betaproteobacteria</taxon>
        <taxon>Burkholderiales</taxon>
        <taxon>Sphaerotilaceae</taxon>
        <taxon>Inhella</taxon>
    </lineage>
</organism>
<dbReference type="EMBL" id="JACHHO010000002">
    <property type="protein sequence ID" value="MBB5204347.1"/>
    <property type="molecule type" value="Genomic_DNA"/>
</dbReference>
<dbReference type="SUPFAM" id="SSF53756">
    <property type="entry name" value="UDP-Glycosyltransferase/glycogen phosphorylase"/>
    <property type="match status" value="1"/>
</dbReference>